<feature type="domain" description="GMP phosphodiesterase delta subunit" evidence="6">
    <location>
        <begin position="28"/>
        <end position="186"/>
    </location>
</feature>
<evidence type="ECO:0000256" key="5">
    <source>
        <dbReference type="SAM" id="MobiDB-lite"/>
    </source>
</evidence>
<dbReference type="InParanoid" id="A0A2R5GJQ2"/>
<evidence type="ECO:0000256" key="2">
    <source>
        <dbReference type="ARBA" id="ARBA00022448"/>
    </source>
</evidence>
<dbReference type="GO" id="GO:0060271">
    <property type="term" value="P:cilium assembly"/>
    <property type="evidence" value="ECO:0007669"/>
    <property type="project" value="TreeGrafter"/>
</dbReference>
<dbReference type="InterPro" id="IPR051519">
    <property type="entry name" value="PDE6D_unc-119_myristoyl-bd"/>
</dbReference>
<keyword evidence="4" id="KW-0446">Lipid-binding</keyword>
<evidence type="ECO:0000313" key="8">
    <source>
        <dbReference type="Proteomes" id="UP000241890"/>
    </source>
</evidence>
<dbReference type="GO" id="GO:0005929">
    <property type="term" value="C:cilium"/>
    <property type="evidence" value="ECO:0007669"/>
    <property type="project" value="TreeGrafter"/>
</dbReference>
<evidence type="ECO:0000313" key="7">
    <source>
        <dbReference type="EMBL" id="GBG28511.1"/>
    </source>
</evidence>
<keyword evidence="8" id="KW-1185">Reference proteome</keyword>
<sequence>MVKNKSVTPEDVLRFKEPTKGFLCPLSANTYGIEFLSFTIKDYDTKRTIFDISRENAAAAPAVTASALANLSEDSYRKIRYNFSEDVLRTPTISTTLTFGVGDHEVEDFRMIERHYFRDRLVKSYDFNFGFCIPCSTNTWEAVYAVPLLDDKLIEEMVANPFETRSDSFYFVNGELIMHNKADYNYCGEPAEAKPTPGTPRAGAKAGSKQAQGNPGMKYAAKMSATAPGKNAQAQIPAQAKAGAKASF</sequence>
<dbReference type="Gene3D" id="2.70.50.40">
    <property type="entry name" value="GMP phosphodiesterase, delta subunit"/>
    <property type="match status" value="1"/>
</dbReference>
<dbReference type="EMBL" id="BEYU01000042">
    <property type="protein sequence ID" value="GBG28511.1"/>
    <property type="molecule type" value="Genomic_DNA"/>
</dbReference>
<feature type="region of interest" description="Disordered" evidence="5">
    <location>
        <begin position="191"/>
        <end position="225"/>
    </location>
</feature>
<organism evidence="7 8">
    <name type="scientific">Hondaea fermentalgiana</name>
    <dbReference type="NCBI Taxonomy" id="2315210"/>
    <lineage>
        <taxon>Eukaryota</taxon>
        <taxon>Sar</taxon>
        <taxon>Stramenopiles</taxon>
        <taxon>Bigyra</taxon>
        <taxon>Labyrinthulomycetes</taxon>
        <taxon>Thraustochytrida</taxon>
        <taxon>Thraustochytriidae</taxon>
        <taxon>Hondaea</taxon>
    </lineage>
</organism>
<comment type="similarity">
    <text evidence="1">Belongs to the PDE6D/unc-119 family.</text>
</comment>
<proteinExistence type="inferred from homology"/>
<dbReference type="InterPro" id="IPR014756">
    <property type="entry name" value="Ig_E-set"/>
</dbReference>
<dbReference type="Pfam" id="PF05351">
    <property type="entry name" value="GMP_PDE_delta"/>
    <property type="match status" value="1"/>
</dbReference>
<evidence type="ECO:0000256" key="1">
    <source>
        <dbReference type="ARBA" id="ARBA00008102"/>
    </source>
</evidence>
<accession>A0A2R5GJQ2</accession>
<dbReference type="SUPFAM" id="SSF81296">
    <property type="entry name" value="E set domains"/>
    <property type="match status" value="1"/>
</dbReference>
<dbReference type="GO" id="GO:0042953">
    <property type="term" value="P:lipoprotein transport"/>
    <property type="evidence" value="ECO:0007669"/>
    <property type="project" value="TreeGrafter"/>
</dbReference>
<dbReference type="InterPro" id="IPR037036">
    <property type="entry name" value="PDED_dom_sf"/>
</dbReference>
<dbReference type="GO" id="GO:0008289">
    <property type="term" value="F:lipid binding"/>
    <property type="evidence" value="ECO:0007669"/>
    <property type="project" value="UniProtKB-KW"/>
</dbReference>
<dbReference type="FunFam" id="2.70.50.40:FF:000003">
    <property type="entry name" value="UNC119 homologue, putative"/>
    <property type="match status" value="1"/>
</dbReference>
<feature type="compositionally biased region" description="Low complexity" evidence="5">
    <location>
        <begin position="202"/>
        <end position="213"/>
    </location>
</feature>
<comment type="caution">
    <text evidence="7">The sequence shown here is derived from an EMBL/GenBank/DDBJ whole genome shotgun (WGS) entry which is preliminary data.</text>
</comment>
<dbReference type="OrthoDB" id="10248777at2759"/>
<dbReference type="AlphaFoldDB" id="A0A2R5GJQ2"/>
<dbReference type="InterPro" id="IPR008015">
    <property type="entry name" value="PDED_dom"/>
</dbReference>
<gene>
    <name evidence="7" type="ORF">FCC1311_047342</name>
</gene>
<dbReference type="PANTHER" id="PTHR12951">
    <property type="entry name" value="RETINAL PROTEIN 4"/>
    <property type="match status" value="1"/>
</dbReference>
<keyword evidence="3" id="KW-0653">Protein transport</keyword>
<evidence type="ECO:0000256" key="4">
    <source>
        <dbReference type="ARBA" id="ARBA00023121"/>
    </source>
</evidence>
<evidence type="ECO:0000259" key="6">
    <source>
        <dbReference type="Pfam" id="PF05351"/>
    </source>
</evidence>
<dbReference type="PANTHER" id="PTHR12951:SF1">
    <property type="entry name" value="PROTEIN UNC-119 HOMOLOG"/>
    <property type="match status" value="1"/>
</dbReference>
<reference evidence="7 8" key="1">
    <citation type="submission" date="2017-12" db="EMBL/GenBank/DDBJ databases">
        <title>Sequencing, de novo assembly and annotation of complete genome of a new Thraustochytrid species, strain FCC1311.</title>
        <authorList>
            <person name="Sedici K."/>
            <person name="Godart F."/>
            <person name="Aiese Cigliano R."/>
            <person name="Sanseverino W."/>
            <person name="Barakat M."/>
            <person name="Ortet P."/>
            <person name="Marechal E."/>
            <person name="Cagnac O."/>
            <person name="Amato A."/>
        </authorList>
    </citation>
    <scope>NUCLEOTIDE SEQUENCE [LARGE SCALE GENOMIC DNA]</scope>
</reference>
<dbReference type="Proteomes" id="UP000241890">
    <property type="component" value="Unassembled WGS sequence"/>
</dbReference>
<name>A0A2R5GJQ2_9STRA</name>
<keyword evidence="2" id="KW-0813">Transport</keyword>
<evidence type="ECO:0000256" key="3">
    <source>
        <dbReference type="ARBA" id="ARBA00022927"/>
    </source>
</evidence>
<protein>
    <submittedName>
        <fullName evidence="7">Protein unc-119</fullName>
    </submittedName>
</protein>